<evidence type="ECO:0000256" key="5">
    <source>
        <dbReference type="ARBA" id="ARBA00017644"/>
    </source>
</evidence>
<dbReference type="Pfam" id="PF00125">
    <property type="entry name" value="Histone"/>
    <property type="match status" value="1"/>
</dbReference>
<dbReference type="GO" id="GO:0005634">
    <property type="term" value="C:nucleus"/>
    <property type="evidence" value="ECO:0007669"/>
    <property type="project" value="UniProtKB-SubCell"/>
</dbReference>
<comment type="subcellular location">
    <subcellularLocation>
        <location evidence="3">Chromosome</location>
    </subcellularLocation>
    <subcellularLocation>
        <location evidence="2 10">Nucleus</location>
    </subcellularLocation>
</comment>
<dbReference type="PANTHER" id="PTHR23428">
    <property type="entry name" value="HISTONE H2B"/>
    <property type="match status" value="1"/>
</dbReference>
<evidence type="ECO:0000256" key="6">
    <source>
        <dbReference type="ARBA" id="ARBA00022454"/>
    </source>
</evidence>
<proteinExistence type="inferred from homology"/>
<name>A0A836H298_9TRYP</name>
<comment type="function">
    <text evidence="1">Core component of nucleosome. Nucleosomes wrap and compact DNA into chromatin, limiting DNA accessibility to the cellular machineries which require DNA as a template. Histones thereby play a central role in transcription regulation, DNA repair, DNA replication and chromosomal stability. DNA accessibility is regulated via a complex set of post-translational modifications of histones, also called histone code, and nucleosome remodeling.</text>
</comment>
<dbReference type="InterPro" id="IPR055333">
    <property type="entry name" value="HISTONE_H2B_site"/>
</dbReference>
<gene>
    <name evidence="12" type="ORF">LSCM1_07655</name>
</gene>
<comment type="subunit">
    <text evidence="10">The nucleosome is a histone octamer containing two molecules each of H2A, H2B, H3 and H4 assembled in one H3-H4 heterotetramer and two H2A-H2B heterodimers. The octamer wraps approximately 147 bp of DNA.</text>
</comment>
<dbReference type="CDD" id="cd22910">
    <property type="entry name" value="HFD_H2B"/>
    <property type="match status" value="1"/>
</dbReference>
<evidence type="ECO:0000259" key="11">
    <source>
        <dbReference type="Pfam" id="PF00125"/>
    </source>
</evidence>
<evidence type="ECO:0000313" key="12">
    <source>
        <dbReference type="EMBL" id="KAG5485566.1"/>
    </source>
</evidence>
<dbReference type="InterPro" id="IPR009072">
    <property type="entry name" value="Histone-fold"/>
</dbReference>
<dbReference type="OrthoDB" id="3360192at2759"/>
<dbReference type="KEGG" id="lmat:92517529"/>
<keyword evidence="6 10" id="KW-0158">Chromosome</keyword>
<evidence type="ECO:0000256" key="10">
    <source>
        <dbReference type="RuleBase" id="RU000451"/>
    </source>
</evidence>
<organism evidence="12 13">
    <name type="scientific">Leishmania martiniquensis</name>
    <dbReference type="NCBI Taxonomy" id="1580590"/>
    <lineage>
        <taxon>Eukaryota</taxon>
        <taxon>Discoba</taxon>
        <taxon>Euglenozoa</taxon>
        <taxon>Kinetoplastea</taxon>
        <taxon>Metakinetoplastina</taxon>
        <taxon>Trypanosomatida</taxon>
        <taxon>Trypanosomatidae</taxon>
        <taxon>Leishmaniinae</taxon>
        <taxon>Leishmania</taxon>
    </lineage>
</organism>
<evidence type="ECO:0000256" key="9">
    <source>
        <dbReference type="ARBA" id="ARBA00023269"/>
    </source>
</evidence>
<dbReference type="InterPro" id="IPR007125">
    <property type="entry name" value="H2A/H2B/H3"/>
</dbReference>
<dbReference type="EMBL" id="JAFEUZ010000009">
    <property type="protein sequence ID" value="KAG5485566.1"/>
    <property type="molecule type" value="Genomic_DNA"/>
</dbReference>
<dbReference type="GeneID" id="92517529"/>
<evidence type="ECO:0000256" key="8">
    <source>
        <dbReference type="ARBA" id="ARBA00023242"/>
    </source>
</evidence>
<dbReference type="SUPFAM" id="SSF47113">
    <property type="entry name" value="Histone-fold"/>
    <property type="match status" value="1"/>
</dbReference>
<comment type="similarity">
    <text evidence="4 10">Belongs to the histone H2B family.</text>
</comment>
<keyword evidence="7 10" id="KW-0238">DNA-binding</keyword>
<dbReference type="InterPro" id="IPR000558">
    <property type="entry name" value="Histone_H2B"/>
</dbReference>
<dbReference type="GO" id="GO:0003677">
    <property type="term" value="F:DNA binding"/>
    <property type="evidence" value="ECO:0007669"/>
    <property type="project" value="UniProtKB-KW"/>
</dbReference>
<dbReference type="RefSeq" id="XP_067180862.1">
    <property type="nucleotide sequence ID" value="XM_067325017.1"/>
</dbReference>
<dbReference type="AlphaFoldDB" id="A0A836H298"/>
<reference evidence="13" key="2">
    <citation type="journal article" date="2021" name="Sci. Data">
        <title>Chromosome-scale genome sequencing, assembly and annotation of six genomes from subfamily Leishmaniinae.</title>
        <authorList>
            <person name="Almutairi H."/>
            <person name="Urbaniak M.D."/>
            <person name="Bates M.D."/>
            <person name="Jariyapan N."/>
            <person name="Kwakye-Nuako G."/>
            <person name="Thomaz Soccol V."/>
            <person name="Al-Salem W.S."/>
            <person name="Dillon R.J."/>
            <person name="Bates P.A."/>
            <person name="Gatherer D."/>
        </authorList>
    </citation>
    <scope>NUCLEOTIDE SEQUENCE [LARGE SCALE GENOMIC DNA]</scope>
</reference>
<dbReference type="GO" id="GO:0046982">
    <property type="term" value="F:protein heterodimerization activity"/>
    <property type="evidence" value="ECO:0007669"/>
    <property type="project" value="InterPro"/>
</dbReference>
<evidence type="ECO:0000256" key="1">
    <source>
        <dbReference type="ARBA" id="ARBA00002001"/>
    </source>
</evidence>
<evidence type="ECO:0000256" key="4">
    <source>
        <dbReference type="ARBA" id="ARBA00006846"/>
    </source>
</evidence>
<dbReference type="GO" id="GO:0000786">
    <property type="term" value="C:nucleosome"/>
    <property type="evidence" value="ECO:0007669"/>
    <property type="project" value="UniProtKB-KW"/>
</dbReference>
<dbReference type="GO" id="GO:0030527">
    <property type="term" value="F:structural constituent of chromatin"/>
    <property type="evidence" value="ECO:0007669"/>
    <property type="project" value="InterPro"/>
</dbReference>
<keyword evidence="9 10" id="KW-0544">Nucleosome core</keyword>
<feature type="domain" description="Core Histone H2A/H2B/H3" evidence="11">
    <location>
        <begin position="10"/>
        <end position="88"/>
    </location>
</feature>
<dbReference type="PROSITE" id="PS00357">
    <property type="entry name" value="HISTONE_H2B"/>
    <property type="match status" value="1"/>
</dbReference>
<dbReference type="PRINTS" id="PR00621">
    <property type="entry name" value="HISTONEH2B"/>
</dbReference>
<protein>
    <recommendedName>
        <fullName evidence="5 10">Histone H2B</fullName>
    </recommendedName>
</protein>
<reference evidence="13" key="1">
    <citation type="journal article" date="2021" name="Microbiol. Resour. Announc.">
        <title>LGAAP: Leishmaniinae Genome Assembly and Annotation Pipeline.</title>
        <authorList>
            <person name="Almutairi H."/>
            <person name="Urbaniak M.D."/>
            <person name="Bates M.D."/>
            <person name="Jariyapan N."/>
            <person name="Kwakye-Nuako G."/>
            <person name="Thomaz-Soccol V."/>
            <person name="Al-Salem W.S."/>
            <person name="Dillon R.J."/>
            <person name="Bates P.A."/>
            <person name="Gatherer D."/>
        </authorList>
    </citation>
    <scope>NUCLEOTIDE SEQUENCE [LARGE SCALE GENOMIC DNA]</scope>
</reference>
<dbReference type="Proteomes" id="UP000673552">
    <property type="component" value="Unassembled WGS sequence"/>
</dbReference>
<evidence type="ECO:0000256" key="3">
    <source>
        <dbReference type="ARBA" id="ARBA00004286"/>
    </source>
</evidence>
<dbReference type="Gene3D" id="1.10.20.10">
    <property type="entry name" value="Histone, subunit A"/>
    <property type="match status" value="1"/>
</dbReference>
<evidence type="ECO:0000256" key="2">
    <source>
        <dbReference type="ARBA" id="ARBA00004123"/>
    </source>
</evidence>
<evidence type="ECO:0000313" key="13">
    <source>
        <dbReference type="Proteomes" id="UP000673552"/>
    </source>
</evidence>
<dbReference type="SMART" id="SM00427">
    <property type="entry name" value="H2B"/>
    <property type="match status" value="1"/>
</dbReference>
<keyword evidence="13" id="KW-1185">Reference proteome</keyword>
<accession>A0A836H298</accession>
<evidence type="ECO:0000256" key="7">
    <source>
        <dbReference type="ARBA" id="ARBA00023125"/>
    </source>
</evidence>
<dbReference type="FunFam" id="1.10.20.10:FF:000043">
    <property type="entry name" value="Histone H2B"/>
    <property type="match status" value="1"/>
</dbReference>
<keyword evidence="8 10" id="KW-0539">Nucleus</keyword>
<comment type="caution">
    <text evidence="12">The sequence shown here is derived from an EMBL/GenBank/DDBJ whole genome shotgun (WGS) entry which is preliminary data.</text>
</comment>
<sequence>MATSCRPSRKHRTTHKLHRKPKRSWNVYVNRSLKAINCHMSLSSRTMKIVNSFVNDVLERIATEAACIVRTHKKCTLGAREVQTAVRLVLPAELAKHAMAEGTKAVSSVCR</sequence>